<keyword evidence="2" id="KW-1185">Reference proteome</keyword>
<sequence>MSTDYRLGSGEPSCEHVCKLPALPGWRRPRRTAMVVTFRLGEGSGPPSFDLTPRQRDLIEALGHRRLLVDFYLGARHVLRDVANPDHLAQAAHSVRELIEKLPYHFDVPTARGTGTLTQEINNVRPFWIRAKENSACHESGRWDGKIDGPLRKVLSKLDKLLEPSKIGLASRTDEMRMFLRKTDPGPHSMPSFIEAARLAQWQRLREYFVAVSHHRIITTIEVFEQHLSEFEEFLLNQLEPSTFANREKIRKIIEEAERDADS</sequence>
<dbReference type="RefSeq" id="WP_137096632.1">
    <property type="nucleotide sequence ID" value="NZ_SWMS01000022.1"/>
</dbReference>
<proteinExistence type="predicted"/>
<reference evidence="1 2" key="1">
    <citation type="journal article" date="2015" name="Antonie Van Leeuwenhoek">
        <title>Prauserella endophytica sp. nov., an endophytic actinobacterium isolated from Tamarix taklamakanensis.</title>
        <authorList>
            <person name="Liu J.M."/>
            <person name="Habden X."/>
            <person name="Guo L."/>
            <person name="Tuo L."/>
            <person name="Jiang Z.K."/>
            <person name="Liu S.W."/>
            <person name="Liu X.F."/>
            <person name="Chen L."/>
            <person name="Li R.F."/>
            <person name="Zhang Y.Q."/>
            <person name="Sun C.H."/>
        </authorList>
    </citation>
    <scope>NUCLEOTIDE SEQUENCE [LARGE SCALE GENOMIC DNA]</scope>
    <source>
        <strain evidence="1 2">CGMCC 4.7182</strain>
    </source>
</reference>
<evidence type="ECO:0000313" key="2">
    <source>
        <dbReference type="Proteomes" id="UP000309992"/>
    </source>
</evidence>
<organism evidence="1 2">
    <name type="scientific">Prauserella endophytica</name>
    <dbReference type="NCBI Taxonomy" id="1592324"/>
    <lineage>
        <taxon>Bacteria</taxon>
        <taxon>Bacillati</taxon>
        <taxon>Actinomycetota</taxon>
        <taxon>Actinomycetes</taxon>
        <taxon>Pseudonocardiales</taxon>
        <taxon>Pseudonocardiaceae</taxon>
        <taxon>Prauserella</taxon>
        <taxon>Prauserella coralliicola group</taxon>
    </lineage>
</organism>
<evidence type="ECO:0000313" key="1">
    <source>
        <dbReference type="EMBL" id="TKG63765.1"/>
    </source>
</evidence>
<gene>
    <name evidence="1" type="ORF">FCN18_29460</name>
</gene>
<comment type="caution">
    <text evidence="1">The sequence shown here is derived from an EMBL/GenBank/DDBJ whole genome shotgun (WGS) entry which is preliminary data.</text>
</comment>
<accession>A0ABY2RWW4</accession>
<name>A0ABY2RWW4_9PSEU</name>
<protein>
    <submittedName>
        <fullName evidence="1">Uncharacterized protein</fullName>
    </submittedName>
</protein>
<dbReference type="Proteomes" id="UP000309992">
    <property type="component" value="Unassembled WGS sequence"/>
</dbReference>
<dbReference type="EMBL" id="SWMS01000022">
    <property type="protein sequence ID" value="TKG63765.1"/>
    <property type="molecule type" value="Genomic_DNA"/>
</dbReference>